<name>K2NQ02_9HYPH</name>
<dbReference type="AlphaFoldDB" id="K2NQ02"/>
<gene>
    <name evidence="2" type="ORF">NA8A_23444</name>
</gene>
<evidence type="ECO:0000313" key="3">
    <source>
        <dbReference type="Proteomes" id="UP000007374"/>
    </source>
</evidence>
<accession>K2NQ02</accession>
<feature type="region of interest" description="Disordered" evidence="1">
    <location>
        <begin position="101"/>
        <end position="122"/>
    </location>
</feature>
<dbReference type="RefSeq" id="WP_009452925.1">
    <property type="nucleotide sequence ID" value="NZ_AMSI01000033.1"/>
</dbReference>
<evidence type="ECO:0000256" key="1">
    <source>
        <dbReference type="SAM" id="MobiDB-lite"/>
    </source>
</evidence>
<dbReference type="OrthoDB" id="7473872at2"/>
<dbReference type="PATRIC" id="fig|1231190.3.peg.4826"/>
<reference evidence="2 3" key="1">
    <citation type="journal article" date="2012" name="J. Bacteriol.">
        <title>Genome Sequence of Nitratireductor indicus Type Strain C115.</title>
        <authorList>
            <person name="Lai Q."/>
            <person name="Li G."/>
            <person name="Yu Z."/>
            <person name="Shao Z."/>
        </authorList>
    </citation>
    <scope>NUCLEOTIDE SEQUENCE [LARGE SCALE GENOMIC DNA]</scope>
    <source>
        <strain evidence="2 3">C115</strain>
    </source>
</reference>
<organism evidence="2 3">
    <name type="scientific">Nitratireductor indicus C115</name>
    <dbReference type="NCBI Taxonomy" id="1231190"/>
    <lineage>
        <taxon>Bacteria</taxon>
        <taxon>Pseudomonadati</taxon>
        <taxon>Pseudomonadota</taxon>
        <taxon>Alphaproteobacteria</taxon>
        <taxon>Hyphomicrobiales</taxon>
        <taxon>Phyllobacteriaceae</taxon>
        <taxon>Nitratireductor</taxon>
    </lineage>
</organism>
<dbReference type="EMBL" id="AMSI01000033">
    <property type="protein sequence ID" value="EKF39939.1"/>
    <property type="molecule type" value="Genomic_DNA"/>
</dbReference>
<protein>
    <submittedName>
        <fullName evidence="2">Uncharacterized protein</fullName>
    </submittedName>
</protein>
<dbReference type="Proteomes" id="UP000007374">
    <property type="component" value="Unassembled WGS sequence"/>
</dbReference>
<comment type="caution">
    <text evidence="2">The sequence shown here is derived from an EMBL/GenBank/DDBJ whole genome shotgun (WGS) entry which is preliminary data.</text>
</comment>
<keyword evidence="3" id="KW-1185">Reference proteome</keyword>
<dbReference type="eggNOG" id="ENOG5030Z3X">
    <property type="taxonomic scope" value="Bacteria"/>
</dbReference>
<sequence length="122" mass="13070">MANVHRGGVTLKAGENSYTLSFSINAMCELEDAFGKPVMEVIEDFQNVGTKGAAPSIKTVRTLIWAALIDHHPEMTVEDAGQISLSVDVNTLMEKVGTALQRAFPSQEGDQGKANPPKAKAE</sequence>
<proteinExistence type="predicted"/>
<dbReference type="STRING" id="721133.SAMN05216176_12715"/>
<evidence type="ECO:0000313" key="2">
    <source>
        <dbReference type="EMBL" id="EKF39939.1"/>
    </source>
</evidence>